<proteinExistence type="predicted"/>
<evidence type="ECO:0000259" key="3">
    <source>
        <dbReference type="Pfam" id="PF20252"/>
    </source>
</evidence>
<dbReference type="Pfam" id="PF09324">
    <property type="entry name" value="Sec7-like_HDS"/>
    <property type="match status" value="1"/>
</dbReference>
<dbReference type="WBParaSite" id="jg849">
    <property type="protein sequence ID" value="jg849"/>
    <property type="gene ID" value="jg849"/>
</dbReference>
<organism evidence="4 5">
    <name type="scientific">Ditylenchus dipsaci</name>
    <dbReference type="NCBI Taxonomy" id="166011"/>
    <lineage>
        <taxon>Eukaryota</taxon>
        <taxon>Metazoa</taxon>
        <taxon>Ecdysozoa</taxon>
        <taxon>Nematoda</taxon>
        <taxon>Chromadorea</taxon>
        <taxon>Rhabditida</taxon>
        <taxon>Tylenchina</taxon>
        <taxon>Tylenchomorpha</taxon>
        <taxon>Sphaerularioidea</taxon>
        <taxon>Anguinidae</taxon>
        <taxon>Anguininae</taxon>
        <taxon>Ditylenchus</taxon>
    </lineage>
</organism>
<dbReference type="InterPro" id="IPR016024">
    <property type="entry name" value="ARM-type_fold"/>
</dbReference>
<name>A0A915EQS2_9BILA</name>
<dbReference type="PANTHER" id="PTHR10663">
    <property type="entry name" value="GUANYL-NUCLEOTIDE EXCHANGE FACTOR"/>
    <property type="match status" value="1"/>
</dbReference>
<dbReference type="Gene3D" id="1.25.10.10">
    <property type="entry name" value="Leucine-rich Repeat Variant"/>
    <property type="match status" value="1"/>
</dbReference>
<dbReference type="PANTHER" id="PTHR10663:SF375">
    <property type="entry name" value="LD29171P"/>
    <property type="match status" value="1"/>
</dbReference>
<dbReference type="InterPro" id="IPR011989">
    <property type="entry name" value="ARM-like"/>
</dbReference>
<evidence type="ECO:0000256" key="1">
    <source>
        <dbReference type="SAM" id="MobiDB-lite"/>
    </source>
</evidence>
<feature type="region of interest" description="Disordered" evidence="1">
    <location>
        <begin position="308"/>
        <end position="339"/>
    </location>
</feature>
<accession>A0A915EQS2</accession>
<feature type="domain" description="Mon2/Sec7/BIG1-like HDS" evidence="2">
    <location>
        <begin position="1"/>
        <end position="58"/>
    </location>
</feature>
<dbReference type="Pfam" id="PF20252">
    <property type="entry name" value="BIG2_C"/>
    <property type="match status" value="1"/>
</dbReference>
<dbReference type="InterPro" id="IPR015403">
    <property type="entry name" value="Mon2/Sec7/BIG1-like_HDS"/>
</dbReference>
<dbReference type="SUPFAM" id="SSF48371">
    <property type="entry name" value="ARM repeat"/>
    <property type="match status" value="1"/>
</dbReference>
<sequence length="582" mass="66831">MERNKSLECREMIVACVTHMVQSHADKIRSGWKNVFSLFTKAASENRQTIVEAAFRTTSFIMTEISPNHFNELMDSFQEIIQCLSEFACNVSFPDTSMDAIRLIQQAAKLVSENTRLINSQLSDDEHNYNEAPREAKVWLKGWFPIIFELSCIISRSKLDVRTRSLTVMFEIVKTYGKEFNNDWWRDLFKVIFRIFDFIKLTDMGENEKNEWMTTTANHALYAIVDVFNEYYTSLAPILLPNIYQQMFWCVQQGSEQLARAAINCLENLIVANGLMFSEQMWNSTVGLLIEIFECSMLDMDVVTEMSSSPSTQQLSEVSNESKKEVENSSPSKQSAYSNGESQDSVLLSSITRCIIQMEVVDAVSNILFGRNAFKVEGPKPKISAQENENVINHMEDNQELPCMYSQLSEEQLTSLAECLMKSHSMARLYNNNHTQRTILWKAAFKGKAKPNLQKLDAHSMHCVLNILFHLYSLADTEHKALEYGSQLQHKVEYALDYYTNSHSESLRTYWLTVIQMLLNRTSGLPAKRFAALGPEYRLSLAKLILCDEQPIIRQALYKVMTRTITEEAVEPLEQDEINGFQ</sequence>
<dbReference type="Proteomes" id="UP000887574">
    <property type="component" value="Unplaced"/>
</dbReference>
<evidence type="ECO:0000313" key="5">
    <source>
        <dbReference type="WBParaSite" id="jg849"/>
    </source>
</evidence>
<dbReference type="InterPro" id="IPR046455">
    <property type="entry name" value="Sec7/BIG1-like_C"/>
</dbReference>
<keyword evidence="4" id="KW-1185">Reference proteome</keyword>
<dbReference type="AlphaFoldDB" id="A0A915EQS2"/>
<feature type="domain" description="Sec7/BIG1-like C-terminal" evidence="3">
    <location>
        <begin position="356"/>
        <end position="561"/>
    </location>
</feature>
<protein>
    <submittedName>
        <fullName evidence="5">Mon2/Sec7/BIG1-like HDS domain-containing protein</fullName>
    </submittedName>
</protein>
<evidence type="ECO:0000313" key="4">
    <source>
        <dbReference type="Proteomes" id="UP000887574"/>
    </source>
</evidence>
<reference evidence="5" key="1">
    <citation type="submission" date="2022-11" db="UniProtKB">
        <authorList>
            <consortium name="WormBaseParasite"/>
        </authorList>
    </citation>
    <scope>IDENTIFICATION</scope>
</reference>
<evidence type="ECO:0000259" key="2">
    <source>
        <dbReference type="Pfam" id="PF09324"/>
    </source>
</evidence>